<feature type="transmembrane region" description="Helical" evidence="7">
    <location>
        <begin position="501"/>
        <end position="519"/>
    </location>
</feature>
<sequence length="567" mass="60826">MSLYHDRQEPTKPGRLAPDHIELSSTTWQSVSQEEESTRYDPGESVARSASNASSTSDVKSQLPLGQALRLYPKIARYCLAMAIPVIGWGYDLVIVGAMTGIESFQRDYGTVFKGKQIIPGNWLSLWLALPPAGSAIGAVVGGWIQDRIGRKLSLMAGTLTSAIAISCIFFSHMAESQELKRAVFTAGLTIQGFSVGIIKTTCLTWVSENAPTALRGPAMAMFPIFTLVGQLIGSIVAYLVNSVDSQSAYLGAFASQWVIALGPFILSCIMPDSPSYLIRKGQEEKAMRSTTRLFAPNINPHSALEKIRSTVEEEKALQSSASYWACFKGTNLRRTLIVVLANVLPALFGLDLLSNASIFLQSIGMASGPSLLITIFGIVAGMIANAGGFWILSRVGRRSMTIVSIAAAGILWGSMGVTGFWSSSTLAWVAAGLMIAVIMVCGLGCWPAGYAIMGETSSLQLRAPTQGVGVVASQGSSITLAVVLPLLFNPDKAALGAKTGFLYCGLCTIGVVVSWFCLPEMKDRSMVEIDHMFEMRLPTRKFKHWKMEIHEAQEVSPLSGGTRGGV</sequence>
<dbReference type="InterPro" id="IPR005828">
    <property type="entry name" value="MFS_sugar_transport-like"/>
</dbReference>
<evidence type="ECO:0000313" key="9">
    <source>
        <dbReference type="EMBL" id="KAF4978854.1"/>
    </source>
</evidence>
<feature type="transmembrane region" description="Helical" evidence="7">
    <location>
        <begin position="184"/>
        <end position="207"/>
    </location>
</feature>
<feature type="transmembrane region" description="Helical" evidence="7">
    <location>
        <begin position="247"/>
        <end position="271"/>
    </location>
</feature>
<dbReference type="FunFam" id="1.20.1250.20:FF:000078">
    <property type="entry name" value="MFS maltose transporter, putative"/>
    <property type="match status" value="1"/>
</dbReference>
<feature type="transmembrane region" description="Helical" evidence="7">
    <location>
        <begin position="372"/>
        <end position="393"/>
    </location>
</feature>
<evidence type="ECO:0000256" key="6">
    <source>
        <dbReference type="SAM" id="MobiDB-lite"/>
    </source>
</evidence>
<protein>
    <recommendedName>
        <fullName evidence="8">Major facilitator superfamily (MFS) profile domain-containing protein</fullName>
    </recommendedName>
</protein>
<dbReference type="OrthoDB" id="6612291at2759"/>
<feature type="region of interest" description="Disordered" evidence="6">
    <location>
        <begin position="26"/>
        <end position="58"/>
    </location>
</feature>
<dbReference type="PROSITE" id="PS50850">
    <property type="entry name" value="MFS"/>
    <property type="match status" value="1"/>
</dbReference>
<feature type="transmembrane region" description="Helical" evidence="7">
    <location>
        <begin position="219"/>
        <end position="241"/>
    </location>
</feature>
<dbReference type="SUPFAM" id="SSF103473">
    <property type="entry name" value="MFS general substrate transporter"/>
    <property type="match status" value="1"/>
</dbReference>
<comment type="caution">
    <text evidence="9">The sequence shown here is derived from an EMBL/GenBank/DDBJ whole genome shotgun (WGS) entry which is preliminary data.</text>
</comment>
<gene>
    <name evidence="9" type="ORF">FZEAL_4836</name>
</gene>
<dbReference type="PANTHER" id="PTHR48022">
    <property type="entry name" value="PLASTIDIC GLUCOSE TRANSPORTER 4"/>
    <property type="match status" value="1"/>
</dbReference>
<evidence type="ECO:0000256" key="4">
    <source>
        <dbReference type="ARBA" id="ARBA00022989"/>
    </source>
</evidence>
<organism evidence="9 10">
    <name type="scientific">Fusarium zealandicum</name>
    <dbReference type="NCBI Taxonomy" id="1053134"/>
    <lineage>
        <taxon>Eukaryota</taxon>
        <taxon>Fungi</taxon>
        <taxon>Dikarya</taxon>
        <taxon>Ascomycota</taxon>
        <taxon>Pezizomycotina</taxon>
        <taxon>Sordariomycetes</taxon>
        <taxon>Hypocreomycetidae</taxon>
        <taxon>Hypocreales</taxon>
        <taxon>Nectriaceae</taxon>
        <taxon>Fusarium</taxon>
        <taxon>Fusarium staphyleae species complex</taxon>
    </lineage>
</organism>
<dbReference type="InterPro" id="IPR020846">
    <property type="entry name" value="MFS_dom"/>
</dbReference>
<reference evidence="9" key="2">
    <citation type="submission" date="2020-05" db="EMBL/GenBank/DDBJ databases">
        <authorList>
            <person name="Kim H.-S."/>
            <person name="Proctor R.H."/>
            <person name="Brown D.W."/>
        </authorList>
    </citation>
    <scope>NUCLEOTIDE SEQUENCE</scope>
    <source>
        <strain evidence="9">NRRL 22465</strain>
    </source>
</reference>
<dbReference type="Gene3D" id="1.20.1250.20">
    <property type="entry name" value="MFS general substrate transporter like domains"/>
    <property type="match status" value="1"/>
</dbReference>
<feature type="transmembrane region" description="Helical" evidence="7">
    <location>
        <begin position="428"/>
        <end position="447"/>
    </location>
</feature>
<evidence type="ECO:0000256" key="1">
    <source>
        <dbReference type="ARBA" id="ARBA00004141"/>
    </source>
</evidence>
<evidence type="ECO:0000259" key="8">
    <source>
        <dbReference type="PROSITE" id="PS50850"/>
    </source>
</evidence>
<feature type="transmembrane region" description="Helical" evidence="7">
    <location>
        <begin position="78"/>
        <end position="102"/>
    </location>
</feature>
<dbReference type="AlphaFoldDB" id="A0A8H4ULP8"/>
<name>A0A8H4ULP8_9HYPO</name>
<evidence type="ECO:0000256" key="5">
    <source>
        <dbReference type="ARBA" id="ARBA00023136"/>
    </source>
</evidence>
<reference evidence="9" key="1">
    <citation type="journal article" date="2020" name="BMC Genomics">
        <title>Correction to: Identification and distribution of gene clusters required for synthesis of sphingolipid metabolism inhibitors in diverse species of the filamentous fungus Fusarium.</title>
        <authorList>
            <person name="Kim H.S."/>
            <person name="Lohmar J.M."/>
            <person name="Busman M."/>
            <person name="Brown D.W."/>
            <person name="Naumann T.A."/>
            <person name="Divon H.H."/>
            <person name="Lysoe E."/>
            <person name="Uhlig S."/>
            <person name="Proctor R.H."/>
        </authorList>
    </citation>
    <scope>NUCLEOTIDE SEQUENCE</scope>
    <source>
        <strain evidence="9">NRRL 22465</strain>
    </source>
</reference>
<feature type="transmembrane region" description="Helical" evidence="7">
    <location>
        <begin position="153"/>
        <end position="172"/>
    </location>
</feature>
<feature type="compositionally biased region" description="Polar residues" evidence="6">
    <location>
        <begin position="48"/>
        <end position="58"/>
    </location>
</feature>
<proteinExistence type="inferred from homology"/>
<dbReference type="EMBL" id="JABEYC010000334">
    <property type="protein sequence ID" value="KAF4978854.1"/>
    <property type="molecule type" value="Genomic_DNA"/>
</dbReference>
<feature type="transmembrane region" description="Helical" evidence="7">
    <location>
        <begin position="468"/>
        <end position="489"/>
    </location>
</feature>
<keyword evidence="4 7" id="KW-1133">Transmembrane helix</keyword>
<dbReference type="InterPro" id="IPR036259">
    <property type="entry name" value="MFS_trans_sf"/>
</dbReference>
<evidence type="ECO:0000256" key="2">
    <source>
        <dbReference type="ARBA" id="ARBA00010992"/>
    </source>
</evidence>
<feature type="domain" description="Major facilitator superfamily (MFS) profile" evidence="8">
    <location>
        <begin position="78"/>
        <end position="523"/>
    </location>
</feature>
<dbReference type="InterPro" id="IPR050360">
    <property type="entry name" value="MFS_Sugar_Transporters"/>
</dbReference>
<dbReference type="Proteomes" id="UP000635477">
    <property type="component" value="Unassembled WGS sequence"/>
</dbReference>
<feature type="region of interest" description="Disordered" evidence="6">
    <location>
        <begin position="1"/>
        <end position="20"/>
    </location>
</feature>
<comment type="similarity">
    <text evidence="2">Belongs to the major facilitator superfamily. Sugar transporter (TC 2.A.1.1) family.</text>
</comment>
<feature type="transmembrane region" description="Helical" evidence="7">
    <location>
        <begin position="122"/>
        <end position="141"/>
    </location>
</feature>
<dbReference type="Pfam" id="PF00083">
    <property type="entry name" value="Sugar_tr"/>
    <property type="match status" value="1"/>
</dbReference>
<keyword evidence="10" id="KW-1185">Reference proteome</keyword>
<keyword evidence="3 7" id="KW-0812">Transmembrane</keyword>
<comment type="subcellular location">
    <subcellularLocation>
        <location evidence="1">Membrane</location>
        <topology evidence="1">Multi-pass membrane protein</topology>
    </subcellularLocation>
</comment>
<dbReference type="GO" id="GO:0005351">
    <property type="term" value="F:carbohydrate:proton symporter activity"/>
    <property type="evidence" value="ECO:0007669"/>
    <property type="project" value="TreeGrafter"/>
</dbReference>
<evidence type="ECO:0000313" key="10">
    <source>
        <dbReference type="Proteomes" id="UP000635477"/>
    </source>
</evidence>
<feature type="transmembrane region" description="Helical" evidence="7">
    <location>
        <begin position="400"/>
        <end position="422"/>
    </location>
</feature>
<keyword evidence="5 7" id="KW-0472">Membrane</keyword>
<evidence type="ECO:0000256" key="3">
    <source>
        <dbReference type="ARBA" id="ARBA00022692"/>
    </source>
</evidence>
<evidence type="ECO:0000256" key="7">
    <source>
        <dbReference type="SAM" id="Phobius"/>
    </source>
</evidence>
<accession>A0A8H4ULP8</accession>
<dbReference type="GO" id="GO:0016020">
    <property type="term" value="C:membrane"/>
    <property type="evidence" value="ECO:0007669"/>
    <property type="project" value="UniProtKB-SubCell"/>
</dbReference>
<feature type="transmembrane region" description="Helical" evidence="7">
    <location>
        <begin position="337"/>
        <end position="360"/>
    </location>
</feature>
<dbReference type="PANTHER" id="PTHR48022:SF41">
    <property type="entry name" value="MAJOR FACILITATOR SUPERFAMILY (MFS) PROFILE DOMAIN-CONTAINING PROTEIN"/>
    <property type="match status" value="1"/>
</dbReference>